<accession>A0A316DMW2</accession>
<gene>
    <name evidence="2" type="ORF">LV89_04214</name>
</gene>
<dbReference type="Proteomes" id="UP000245489">
    <property type="component" value="Unassembled WGS sequence"/>
</dbReference>
<feature type="transmembrane region" description="Helical" evidence="1">
    <location>
        <begin position="161"/>
        <end position="180"/>
    </location>
</feature>
<reference evidence="2 3" key="1">
    <citation type="submission" date="2018-05" db="EMBL/GenBank/DDBJ databases">
        <title>Genomic Encyclopedia of Archaeal and Bacterial Type Strains, Phase II (KMG-II): from individual species to whole genera.</title>
        <authorList>
            <person name="Goeker M."/>
        </authorList>
    </citation>
    <scope>NUCLEOTIDE SEQUENCE [LARGE SCALE GENOMIC DNA]</scope>
    <source>
        <strain evidence="2 3">DSM 22214</strain>
    </source>
</reference>
<name>A0A316DMW2_9BACT</name>
<evidence type="ECO:0000313" key="2">
    <source>
        <dbReference type="EMBL" id="PWK18063.1"/>
    </source>
</evidence>
<keyword evidence="1" id="KW-0472">Membrane</keyword>
<proteinExistence type="predicted"/>
<evidence type="ECO:0000313" key="3">
    <source>
        <dbReference type="Proteomes" id="UP000245489"/>
    </source>
</evidence>
<organism evidence="2 3">
    <name type="scientific">Arcicella aurantiaca</name>
    <dbReference type="NCBI Taxonomy" id="591202"/>
    <lineage>
        <taxon>Bacteria</taxon>
        <taxon>Pseudomonadati</taxon>
        <taxon>Bacteroidota</taxon>
        <taxon>Cytophagia</taxon>
        <taxon>Cytophagales</taxon>
        <taxon>Flectobacillaceae</taxon>
        <taxon>Arcicella</taxon>
    </lineage>
</organism>
<keyword evidence="1" id="KW-1133">Transmembrane helix</keyword>
<sequence length="216" mass="25661">MNSQEIATFIVKNVSWFVPIPLLVGIFRRKYLVRELLIIFLYLCNGVLFELISRTMAYYKIHNLYLFHIYVLIEFLFISWFYYEIFKRYISPKIIPSIFIVFTIFSLIDSFFLHNILTFNSYAKTVECLIIVAYTAFYLYKTFDEFQDQDPSDTSVFWINAGFLFYFSGCLFLFTFSNFILTQGKPMGMITWALHAFFIVIMYSLISVGLWKSTAK</sequence>
<comment type="caution">
    <text evidence="2">The sequence shown here is derived from an EMBL/GenBank/DDBJ whole genome shotgun (WGS) entry which is preliminary data.</text>
</comment>
<feature type="transmembrane region" description="Helical" evidence="1">
    <location>
        <begin position="122"/>
        <end position="140"/>
    </location>
</feature>
<keyword evidence="3" id="KW-1185">Reference proteome</keyword>
<dbReference type="OrthoDB" id="651989at2"/>
<dbReference type="AlphaFoldDB" id="A0A316DMW2"/>
<keyword evidence="1" id="KW-0812">Transmembrane</keyword>
<feature type="transmembrane region" description="Helical" evidence="1">
    <location>
        <begin position="65"/>
        <end position="83"/>
    </location>
</feature>
<feature type="transmembrane region" description="Helical" evidence="1">
    <location>
        <begin position="6"/>
        <end position="27"/>
    </location>
</feature>
<feature type="transmembrane region" description="Helical" evidence="1">
    <location>
        <begin position="39"/>
        <end position="59"/>
    </location>
</feature>
<dbReference type="RefSeq" id="WP_146199219.1">
    <property type="nucleotide sequence ID" value="NZ_QGGO01000032.1"/>
</dbReference>
<feature type="transmembrane region" description="Helical" evidence="1">
    <location>
        <begin position="192"/>
        <end position="211"/>
    </location>
</feature>
<dbReference type="EMBL" id="QGGO01000032">
    <property type="protein sequence ID" value="PWK18063.1"/>
    <property type="molecule type" value="Genomic_DNA"/>
</dbReference>
<protein>
    <submittedName>
        <fullName evidence="2">Uncharacterized protein</fullName>
    </submittedName>
</protein>
<feature type="transmembrane region" description="Helical" evidence="1">
    <location>
        <begin position="95"/>
        <end position="116"/>
    </location>
</feature>
<evidence type="ECO:0000256" key="1">
    <source>
        <dbReference type="SAM" id="Phobius"/>
    </source>
</evidence>